<gene>
    <name evidence="2" type="ORF">GCM10023195_24150</name>
</gene>
<dbReference type="Pfam" id="PF13453">
    <property type="entry name" value="Zn_ribbon_TFIIB"/>
    <property type="match status" value="1"/>
</dbReference>
<organism evidence="2 3">
    <name type="scientific">Actinoallomurus liliacearum</name>
    <dbReference type="NCBI Taxonomy" id="1080073"/>
    <lineage>
        <taxon>Bacteria</taxon>
        <taxon>Bacillati</taxon>
        <taxon>Actinomycetota</taxon>
        <taxon>Actinomycetes</taxon>
        <taxon>Streptosporangiales</taxon>
        <taxon>Thermomonosporaceae</taxon>
        <taxon>Actinoallomurus</taxon>
    </lineage>
</organism>
<dbReference type="EMBL" id="BAABHJ010000005">
    <property type="protein sequence ID" value="GAA4606625.1"/>
    <property type="molecule type" value="Genomic_DNA"/>
</dbReference>
<dbReference type="Proteomes" id="UP001500212">
    <property type="component" value="Unassembled WGS sequence"/>
</dbReference>
<evidence type="ECO:0000313" key="2">
    <source>
        <dbReference type="EMBL" id="GAA4606625.1"/>
    </source>
</evidence>
<dbReference type="InterPro" id="IPR027392">
    <property type="entry name" value="TF_Znf"/>
</dbReference>
<name>A0ABP8THX3_9ACTN</name>
<accession>A0ABP8THX3</accession>
<protein>
    <recommendedName>
        <fullName evidence="1">Transcription factor zinc-finger domain-containing protein</fullName>
    </recommendedName>
</protein>
<proteinExistence type="predicted"/>
<reference evidence="3" key="1">
    <citation type="journal article" date="2019" name="Int. J. Syst. Evol. Microbiol.">
        <title>The Global Catalogue of Microorganisms (GCM) 10K type strain sequencing project: providing services to taxonomists for standard genome sequencing and annotation.</title>
        <authorList>
            <consortium name="The Broad Institute Genomics Platform"/>
            <consortium name="The Broad Institute Genome Sequencing Center for Infectious Disease"/>
            <person name="Wu L."/>
            <person name="Ma J."/>
        </authorList>
    </citation>
    <scope>NUCLEOTIDE SEQUENCE [LARGE SCALE GENOMIC DNA]</scope>
    <source>
        <strain evidence="3">JCM 17938</strain>
    </source>
</reference>
<keyword evidence="3" id="KW-1185">Reference proteome</keyword>
<sequence>MADAVLRCPKCGAGMVTFQRGGIVFEECSRCRGVFLGRGELDRLMWRGTSHAPAVCGHPAGISYEGRHRRA</sequence>
<evidence type="ECO:0000313" key="3">
    <source>
        <dbReference type="Proteomes" id="UP001500212"/>
    </source>
</evidence>
<feature type="domain" description="Transcription factor zinc-finger" evidence="1">
    <location>
        <begin position="7"/>
        <end position="45"/>
    </location>
</feature>
<comment type="caution">
    <text evidence="2">The sequence shown here is derived from an EMBL/GenBank/DDBJ whole genome shotgun (WGS) entry which is preliminary data.</text>
</comment>
<evidence type="ECO:0000259" key="1">
    <source>
        <dbReference type="Pfam" id="PF13453"/>
    </source>
</evidence>
<dbReference type="RefSeq" id="WP_345352971.1">
    <property type="nucleotide sequence ID" value="NZ_BAABHJ010000005.1"/>
</dbReference>